<evidence type="ECO:0000259" key="4">
    <source>
        <dbReference type="Pfam" id="PF19290"/>
    </source>
</evidence>
<dbReference type="GO" id="GO:0008237">
    <property type="term" value="F:metallopeptidase activity"/>
    <property type="evidence" value="ECO:0007669"/>
    <property type="project" value="InterPro"/>
</dbReference>
<dbReference type="Pfam" id="PF19289">
    <property type="entry name" value="PmbA_TldD_3rd"/>
    <property type="match status" value="1"/>
</dbReference>
<keyword evidence="6" id="KW-1185">Reference proteome</keyword>
<dbReference type="GO" id="GO:0005829">
    <property type="term" value="C:cytosol"/>
    <property type="evidence" value="ECO:0007669"/>
    <property type="project" value="TreeGrafter"/>
</dbReference>
<dbReference type="Gene3D" id="3.30.2290.10">
    <property type="entry name" value="PmbA/TldD superfamily"/>
    <property type="match status" value="1"/>
</dbReference>
<dbReference type="EMBL" id="JAEKJA010000020">
    <property type="protein sequence ID" value="MBJ3777688.1"/>
    <property type="molecule type" value="Genomic_DNA"/>
</dbReference>
<comment type="caution">
    <text evidence="5">The sequence shown here is derived from an EMBL/GenBank/DDBJ whole genome shotgun (WGS) entry which is preliminary data.</text>
</comment>
<dbReference type="InterPro" id="IPR047657">
    <property type="entry name" value="PmbA"/>
</dbReference>
<dbReference type="Pfam" id="PF19290">
    <property type="entry name" value="PmbA_TldD_2nd"/>
    <property type="match status" value="1"/>
</dbReference>
<evidence type="ECO:0000259" key="2">
    <source>
        <dbReference type="Pfam" id="PF01523"/>
    </source>
</evidence>
<feature type="domain" description="Metalloprotease TldD/E central" evidence="4">
    <location>
        <begin position="132"/>
        <end position="229"/>
    </location>
</feature>
<dbReference type="InterPro" id="IPR045570">
    <property type="entry name" value="Metalloprtase-TldD/E_cen_dom"/>
</dbReference>
<gene>
    <name evidence="5" type="ORF">JCR33_18425</name>
</gene>
<dbReference type="RefSeq" id="WP_198883596.1">
    <property type="nucleotide sequence ID" value="NZ_JAEKJA010000020.1"/>
</dbReference>
<dbReference type="PANTHER" id="PTHR43421">
    <property type="entry name" value="METALLOPROTEASE PMBA"/>
    <property type="match status" value="1"/>
</dbReference>
<organism evidence="5 6">
    <name type="scientific">Acuticoccus mangrovi</name>
    <dbReference type="NCBI Taxonomy" id="2796142"/>
    <lineage>
        <taxon>Bacteria</taxon>
        <taxon>Pseudomonadati</taxon>
        <taxon>Pseudomonadota</taxon>
        <taxon>Alphaproteobacteria</taxon>
        <taxon>Hyphomicrobiales</taxon>
        <taxon>Amorphaceae</taxon>
        <taxon>Acuticoccus</taxon>
    </lineage>
</organism>
<evidence type="ECO:0000313" key="5">
    <source>
        <dbReference type="EMBL" id="MBJ3777688.1"/>
    </source>
</evidence>
<protein>
    <submittedName>
        <fullName evidence="5">TldD/PmbA family protein</fullName>
    </submittedName>
</protein>
<sequence>MSNDAPDPIDLHRLRALAERAVDAALAAGGQSADAVALTSSALSATVRNGVVEEAESAEATDLGLRVFVGQRSALVGVSPKADLAEAAARAVAMAKAAPEDETQGLPDPALLATAIDADALDIADAARPRMDELTDRAHRLEHAMLKVPGVTNSGGAFASATRAGRWLATSGGFSAGYLTSRHAHSGTAVAGEGTRMERDSWSSVRRHLADLADIAAVGRIAAERAVRKMDAERLTTRTATIVFEPRAASGFVGHLLQAVNGSAVARGASLLAGKLGAKVLADGITIRDDPSLVRGLASRPFDGEGLGCGPLDIVADGVLAAYVLDLATARKLALDPNGRAGRGTGSPAPTTTNVTVHGGSGTMEDLLKDAGTGLLVTDLIGMGANIVNGSYSRGAAGFWFEGGEIVHPVSEITIAGHLADMFARARFADDAPGLYIVDAPSVAIEGLTIGGR</sequence>
<dbReference type="InterPro" id="IPR002510">
    <property type="entry name" value="Metalloprtase-TldD/E_N"/>
</dbReference>
<dbReference type="InterPro" id="IPR045569">
    <property type="entry name" value="Metalloprtase-TldD/E_C"/>
</dbReference>
<dbReference type="GO" id="GO:0006508">
    <property type="term" value="P:proteolysis"/>
    <property type="evidence" value="ECO:0007669"/>
    <property type="project" value="InterPro"/>
</dbReference>
<name>A0A934MHI3_9HYPH</name>
<accession>A0A934MHI3</accession>
<dbReference type="PANTHER" id="PTHR43421:SF1">
    <property type="entry name" value="METALLOPROTEASE PMBA"/>
    <property type="match status" value="1"/>
</dbReference>
<evidence type="ECO:0000259" key="3">
    <source>
        <dbReference type="Pfam" id="PF19289"/>
    </source>
</evidence>
<proteinExistence type="inferred from homology"/>
<dbReference type="Pfam" id="PF01523">
    <property type="entry name" value="PmbA_TldD_1st"/>
    <property type="match status" value="1"/>
</dbReference>
<dbReference type="SUPFAM" id="SSF111283">
    <property type="entry name" value="Putative modulator of DNA gyrase, PmbA/TldD"/>
    <property type="match status" value="1"/>
</dbReference>
<reference evidence="5" key="1">
    <citation type="submission" date="2020-12" db="EMBL/GenBank/DDBJ databases">
        <title>Bacterial taxonomy.</title>
        <authorList>
            <person name="Pan X."/>
        </authorList>
    </citation>
    <scope>NUCLEOTIDE SEQUENCE</scope>
    <source>
        <strain evidence="5">B2012</strain>
    </source>
</reference>
<dbReference type="InterPro" id="IPR036059">
    <property type="entry name" value="TldD/PmbA_sf"/>
</dbReference>
<feature type="domain" description="Metalloprotease TldD/E C-terminal" evidence="3">
    <location>
        <begin position="238"/>
        <end position="452"/>
    </location>
</feature>
<comment type="similarity">
    <text evidence="1">Belongs to the peptidase U62 family.</text>
</comment>
<dbReference type="InterPro" id="IPR035068">
    <property type="entry name" value="TldD/PmbA_N"/>
</dbReference>
<dbReference type="AlphaFoldDB" id="A0A934MHI3"/>
<feature type="domain" description="Metalloprotease TldD/E N-terminal" evidence="2">
    <location>
        <begin position="33"/>
        <end position="95"/>
    </location>
</feature>
<evidence type="ECO:0000313" key="6">
    <source>
        <dbReference type="Proteomes" id="UP000609531"/>
    </source>
</evidence>
<dbReference type="Proteomes" id="UP000609531">
    <property type="component" value="Unassembled WGS sequence"/>
</dbReference>
<evidence type="ECO:0000256" key="1">
    <source>
        <dbReference type="ARBA" id="ARBA00005836"/>
    </source>
</evidence>